<evidence type="ECO:0000256" key="1">
    <source>
        <dbReference type="SAM" id="MobiDB-lite"/>
    </source>
</evidence>
<protein>
    <recommendedName>
        <fullName evidence="3">Anti-sigma-D factor RsdA sigma factor binding region domain-containing protein</fullName>
    </recommendedName>
</protein>
<dbReference type="Pfam" id="PF16751">
    <property type="entry name" value="RsdA_SigD_bd"/>
    <property type="match status" value="1"/>
</dbReference>
<feature type="region of interest" description="Disordered" evidence="1">
    <location>
        <begin position="229"/>
        <end position="402"/>
    </location>
</feature>
<keyword evidence="2" id="KW-0472">Membrane</keyword>
<keyword evidence="2" id="KW-0812">Transmembrane</keyword>
<proteinExistence type="predicted"/>
<keyword evidence="2" id="KW-1133">Transmembrane helix</keyword>
<accession>A0A7I7TWB6</accession>
<sequence length="402" mass="40466">MPDFGRPDFGRGNSGGDPSLHEINRIDQMLDALGAQQQPYVTDHAEAELAQLLAGWRDDVRETPMGHVATPQQAEAALYRTPTAKPSGPGRRFSLALVGSAAAAVLAIGGFGAVVAGSGPGDALYGMRTMLFGEQTQTRDDAVILAAQTEMQQVQQLIEQGDWQGAQAKLEAVTTTVATVGDVDQKEELIAQWQELTVKVEAQDPVATVPPGAPLPTFPELPAVLLEPGTTSSETTAPSSETTAPSSETTAPSSETTAPSSATTAPSSGTTAPSSVTTAPSSVTTAPTTATPSSSVGATRSSTTVPPSSTAVPPSSTTVPPTTAPPTSTTVVRQSTTVSSPSTPSQAPSPSTTVATTSAAVAPAQTSAPAAAEEPAPSPTTAVPTAVVPTTTTPVLLPGVGE</sequence>
<feature type="compositionally biased region" description="Low complexity" evidence="1">
    <location>
        <begin position="229"/>
        <end position="395"/>
    </location>
</feature>
<reference evidence="4 5" key="1">
    <citation type="journal article" date="2019" name="Emerg. Microbes Infect.">
        <title>Comprehensive subspecies identification of 175 nontuberculous mycobacteria species based on 7547 genomic profiles.</title>
        <authorList>
            <person name="Matsumoto Y."/>
            <person name="Kinjo T."/>
            <person name="Motooka D."/>
            <person name="Nabeya D."/>
            <person name="Jung N."/>
            <person name="Uechi K."/>
            <person name="Horii T."/>
            <person name="Iida T."/>
            <person name="Fujita J."/>
            <person name="Nakamura S."/>
        </authorList>
    </citation>
    <scope>NUCLEOTIDE SEQUENCE [LARGE SCALE GENOMIC DNA]</scope>
    <source>
        <strain evidence="4 5">JCM 6367</strain>
    </source>
</reference>
<evidence type="ECO:0000259" key="3">
    <source>
        <dbReference type="Pfam" id="PF16751"/>
    </source>
</evidence>
<dbReference type="Gene3D" id="6.10.250.1300">
    <property type="match status" value="1"/>
</dbReference>
<dbReference type="EMBL" id="AP022598">
    <property type="protein sequence ID" value="BBY73224.1"/>
    <property type="molecule type" value="Genomic_DNA"/>
</dbReference>
<dbReference type="InterPro" id="IPR031928">
    <property type="entry name" value="RsdA_SigD-bd"/>
</dbReference>
<evidence type="ECO:0000256" key="2">
    <source>
        <dbReference type="SAM" id="Phobius"/>
    </source>
</evidence>
<name>A0A7I7TWB6_MYCPF</name>
<evidence type="ECO:0000313" key="5">
    <source>
        <dbReference type="Proteomes" id="UP000466554"/>
    </source>
</evidence>
<feature type="domain" description="Anti-sigma-D factor RsdA sigma factor binding region" evidence="3">
    <location>
        <begin position="19"/>
        <end position="64"/>
    </location>
</feature>
<feature type="region of interest" description="Disordered" evidence="1">
    <location>
        <begin position="1"/>
        <end position="20"/>
    </location>
</feature>
<feature type="transmembrane region" description="Helical" evidence="2">
    <location>
        <begin position="95"/>
        <end position="117"/>
    </location>
</feature>
<dbReference type="RefSeq" id="WP_163765128.1">
    <property type="nucleotide sequence ID" value="NZ_AP022598.1"/>
</dbReference>
<organism evidence="4 5">
    <name type="scientific">Mycolicibacterium parafortuitum</name>
    <name type="common">Mycobacterium parafortuitum</name>
    <dbReference type="NCBI Taxonomy" id="39692"/>
    <lineage>
        <taxon>Bacteria</taxon>
        <taxon>Bacillati</taxon>
        <taxon>Actinomycetota</taxon>
        <taxon>Actinomycetes</taxon>
        <taxon>Mycobacteriales</taxon>
        <taxon>Mycobacteriaceae</taxon>
        <taxon>Mycolicibacterium</taxon>
    </lineage>
</organism>
<dbReference type="Proteomes" id="UP000466554">
    <property type="component" value="Chromosome"/>
</dbReference>
<evidence type="ECO:0000313" key="4">
    <source>
        <dbReference type="EMBL" id="BBY73224.1"/>
    </source>
</evidence>
<dbReference type="AlphaFoldDB" id="A0A7I7TWB6"/>
<gene>
    <name evidence="4" type="ORF">MPRF_01230</name>
</gene>